<dbReference type="EMBL" id="BK016090">
    <property type="protein sequence ID" value="DAF94025.1"/>
    <property type="molecule type" value="Genomic_DNA"/>
</dbReference>
<protein>
    <submittedName>
        <fullName evidence="1">Uncharacterized protein</fullName>
    </submittedName>
</protein>
<organism evidence="1">
    <name type="scientific">Myoviridae sp. ctu2j3</name>
    <dbReference type="NCBI Taxonomy" id="2825197"/>
    <lineage>
        <taxon>Viruses</taxon>
        <taxon>Duplodnaviria</taxon>
        <taxon>Heunggongvirae</taxon>
        <taxon>Uroviricota</taxon>
        <taxon>Caudoviricetes</taxon>
    </lineage>
</organism>
<sequence length="142" mass="15838">MSYLLFAQDAGFVNYINEGTLGGTQSGIVYSLIPSCAQVFETYEMAEAFIDYNGLIATTIMQIAEPPAEEYPDLYTLYWLDGRRTLISGHRPFHEALMLAGYGGGAIRALDFYASGDNTEYTWDSESRDWINNSIATRFGGR</sequence>
<reference evidence="1" key="1">
    <citation type="journal article" date="2021" name="Proc. Natl. Acad. Sci. U.S.A.">
        <title>A Catalog of Tens of Thousands of Viruses from Human Metagenomes Reveals Hidden Associations with Chronic Diseases.</title>
        <authorList>
            <person name="Tisza M.J."/>
            <person name="Buck C.B."/>
        </authorList>
    </citation>
    <scope>NUCLEOTIDE SEQUENCE</scope>
    <source>
        <strain evidence="1">Ctu2j3</strain>
    </source>
</reference>
<evidence type="ECO:0000313" key="1">
    <source>
        <dbReference type="EMBL" id="DAF94025.1"/>
    </source>
</evidence>
<accession>A0A8S5UHP9</accession>
<proteinExistence type="predicted"/>
<dbReference type="EMBL" id="BK016090">
    <property type="protein sequence ID" value="DAF94344.1"/>
    <property type="molecule type" value="Genomic_DNA"/>
</dbReference>
<name>A0A8S5UHP9_9CAUD</name>